<organism evidence="2 3">
    <name type="scientific">Ascobolus immersus RN42</name>
    <dbReference type="NCBI Taxonomy" id="1160509"/>
    <lineage>
        <taxon>Eukaryota</taxon>
        <taxon>Fungi</taxon>
        <taxon>Dikarya</taxon>
        <taxon>Ascomycota</taxon>
        <taxon>Pezizomycotina</taxon>
        <taxon>Pezizomycetes</taxon>
        <taxon>Pezizales</taxon>
        <taxon>Ascobolaceae</taxon>
        <taxon>Ascobolus</taxon>
    </lineage>
</organism>
<name>A0A3N4J2H5_ASCIM</name>
<evidence type="ECO:0000313" key="2">
    <source>
        <dbReference type="EMBL" id="RPA88084.1"/>
    </source>
</evidence>
<reference evidence="2 3" key="1">
    <citation type="journal article" date="2018" name="Nat. Ecol. Evol.">
        <title>Pezizomycetes genomes reveal the molecular basis of ectomycorrhizal truffle lifestyle.</title>
        <authorList>
            <person name="Murat C."/>
            <person name="Payen T."/>
            <person name="Noel B."/>
            <person name="Kuo A."/>
            <person name="Morin E."/>
            <person name="Chen J."/>
            <person name="Kohler A."/>
            <person name="Krizsan K."/>
            <person name="Balestrini R."/>
            <person name="Da Silva C."/>
            <person name="Montanini B."/>
            <person name="Hainaut M."/>
            <person name="Levati E."/>
            <person name="Barry K.W."/>
            <person name="Belfiori B."/>
            <person name="Cichocki N."/>
            <person name="Clum A."/>
            <person name="Dockter R.B."/>
            <person name="Fauchery L."/>
            <person name="Guy J."/>
            <person name="Iotti M."/>
            <person name="Le Tacon F."/>
            <person name="Lindquist E.A."/>
            <person name="Lipzen A."/>
            <person name="Malagnac F."/>
            <person name="Mello A."/>
            <person name="Molinier V."/>
            <person name="Miyauchi S."/>
            <person name="Poulain J."/>
            <person name="Riccioni C."/>
            <person name="Rubini A."/>
            <person name="Sitrit Y."/>
            <person name="Splivallo R."/>
            <person name="Traeger S."/>
            <person name="Wang M."/>
            <person name="Zifcakova L."/>
            <person name="Wipf D."/>
            <person name="Zambonelli A."/>
            <person name="Paolocci F."/>
            <person name="Nowrousian M."/>
            <person name="Ottonello S."/>
            <person name="Baldrian P."/>
            <person name="Spatafora J.W."/>
            <person name="Henrissat B."/>
            <person name="Nagy L.G."/>
            <person name="Aury J.M."/>
            <person name="Wincker P."/>
            <person name="Grigoriev I.V."/>
            <person name="Bonfante P."/>
            <person name="Martin F.M."/>
        </authorList>
    </citation>
    <scope>NUCLEOTIDE SEQUENCE [LARGE SCALE GENOMIC DNA]</scope>
    <source>
        <strain evidence="2 3">RN42</strain>
    </source>
</reference>
<protein>
    <submittedName>
        <fullName evidence="2">Uncharacterized protein</fullName>
    </submittedName>
</protein>
<dbReference type="EMBL" id="ML119645">
    <property type="protein sequence ID" value="RPA88084.1"/>
    <property type="molecule type" value="Genomic_DNA"/>
</dbReference>
<keyword evidence="1" id="KW-0732">Signal</keyword>
<feature type="chain" id="PRO_5018008045" evidence="1">
    <location>
        <begin position="20"/>
        <end position="167"/>
    </location>
</feature>
<keyword evidence="3" id="KW-1185">Reference proteome</keyword>
<feature type="signal peptide" evidence="1">
    <location>
        <begin position="1"/>
        <end position="19"/>
    </location>
</feature>
<evidence type="ECO:0000313" key="3">
    <source>
        <dbReference type="Proteomes" id="UP000275078"/>
    </source>
</evidence>
<evidence type="ECO:0000256" key="1">
    <source>
        <dbReference type="SAM" id="SignalP"/>
    </source>
</evidence>
<dbReference type="AlphaFoldDB" id="A0A3N4J2H5"/>
<gene>
    <name evidence="2" type="ORF">BJ508DRAFT_300456</name>
</gene>
<proteinExistence type="predicted"/>
<dbReference type="Proteomes" id="UP000275078">
    <property type="component" value="Unassembled WGS sequence"/>
</dbReference>
<accession>A0A3N4J2H5</accession>
<sequence length="167" mass="17295">MRYSFVLTVFGSIVATGLAEQVLAPADLRMKPLSNDSTNLSPVAGLDHNHTITTHVYTTVTIRNSSLVGGGTTATPVPVTATAPAPAIGNGTNINNGTITDGMPSKNGSDAAEIKYPNLHNGTFQLQNETKNTTNSTTPVNASEGNIGQTVSVAFTVVLASIAFSFF</sequence>